<reference evidence="6 7" key="1">
    <citation type="submission" date="2015-04" db="EMBL/GenBank/DDBJ databases">
        <title>Complete Sequence for the Genome of the Thioalkalivibrio versutus D301.</title>
        <authorList>
            <person name="Mu T."/>
            <person name="Zhou J."/>
            <person name="Xu X."/>
        </authorList>
    </citation>
    <scope>NUCLEOTIDE SEQUENCE [LARGE SCALE GENOMIC DNA]</scope>
    <source>
        <strain evidence="6 7">D301</strain>
    </source>
</reference>
<feature type="signal peptide" evidence="4">
    <location>
        <begin position="1"/>
        <end position="19"/>
    </location>
</feature>
<feature type="compositionally biased region" description="Low complexity" evidence="2">
    <location>
        <begin position="701"/>
        <end position="710"/>
    </location>
</feature>
<keyword evidence="7" id="KW-1185">Reference proteome</keyword>
<sequence length="830" mass="87163">MRKFLVGFLFLLLVAPASSSSVGFGEINLQSFLNQPLRAEIPLRGAAAAGDSLRIRQASEDAYRRAGLNRGGVPGDLNIQVEGDRIILTTRRPVREPYVGMLLEARWDGGRAMREVSLLLDPPGTMPSGTSAPAVSRDPGAAPRATREGETIRVRSGDTLYAVVRRSGVSGYSDEQAMLAFLDANPQAFMGNNINSLRADAELRTPSREQLDARSTAEARAEVADQTRAWQESTRVAREEPEPAPAAAEEGVEGEALAEDEEAAVTEDAAAAVEDDESAVAESDSAVTEDETAVGDEAATEEVAAEDRLEIVADLLPEDAEAGATQGSSEELLQEALLSQRAEMDGMRDELSELREELGERGRLAEISSENMAGLEEQLSQLRAEREQLRTRLDRADAERNAPLHERIMNDPLLLMMAIALVILLLLVLLAFARGGRREVMVDEHGSGLKPRADNSGVQASTVGATGYEAREVQGGERGAGSGVSGAATAAAAGTIVGSAASRSDESAETAQEESAHPPAQPEEEVGEVVVASTSEGAAGADDVLAEVDVCLAYGMNDQAVETLNAALKENPDNNQYRLKLVEAHVALEDEAGAREAAMALRDRLGADDDALRDRLSELESKLGGASGAAGLASADSLDEPASVDPGVAGGDADSNEIDFSDLELPESDDAEPRADAQEPGTAEDQGLSFDIDDNLEQDLASAAEATAEEGQTGDDLNNLSFDLEENELPDLDAPASGGDSGEGQETGLEMDEDLPASGEAFAAPESADAGEGTDGAGDDENVTRLSLAQAYADMGDAEGAQELIDEVLASGTDEQKREAEAIRDQIQGS</sequence>
<keyword evidence="1" id="KW-0175">Coiled coil</keyword>
<evidence type="ECO:0000256" key="3">
    <source>
        <dbReference type="SAM" id="Phobius"/>
    </source>
</evidence>
<keyword evidence="3" id="KW-0472">Membrane</keyword>
<accession>A0A0G3G5S0</accession>
<proteinExistence type="predicted"/>
<dbReference type="Pfam" id="PF25800">
    <property type="entry name" value="FimV_N"/>
    <property type="match status" value="1"/>
</dbReference>
<dbReference type="SUPFAM" id="SSF48452">
    <property type="entry name" value="TPR-like"/>
    <property type="match status" value="1"/>
</dbReference>
<feature type="compositionally biased region" description="Basic and acidic residues" evidence="2">
    <location>
        <begin position="205"/>
        <end position="225"/>
    </location>
</feature>
<feature type="compositionally biased region" description="Acidic residues" evidence="2">
    <location>
        <begin position="250"/>
        <end position="265"/>
    </location>
</feature>
<keyword evidence="3" id="KW-1133">Transmembrane helix</keyword>
<name>A0A0G3G5S0_9GAMM</name>
<dbReference type="KEGG" id="tvr:TVD_05495"/>
<feature type="chain" id="PRO_5002553972" evidence="4">
    <location>
        <begin position="20"/>
        <end position="830"/>
    </location>
</feature>
<dbReference type="RefSeq" id="WP_047251022.1">
    <property type="nucleotide sequence ID" value="NZ_CP011367.1"/>
</dbReference>
<dbReference type="OrthoDB" id="5298707at2"/>
<feature type="region of interest" description="Disordered" evidence="2">
    <location>
        <begin position="810"/>
        <end position="830"/>
    </location>
</feature>
<feature type="region of interest" description="Disordered" evidence="2">
    <location>
        <begin position="124"/>
        <end position="148"/>
    </location>
</feature>
<feature type="domain" description="FimV N-terminal" evidence="5">
    <location>
        <begin position="23"/>
        <end position="123"/>
    </location>
</feature>
<keyword evidence="4" id="KW-0732">Signal</keyword>
<dbReference type="Gene3D" id="1.20.58.2200">
    <property type="match status" value="1"/>
</dbReference>
<dbReference type="NCBIfam" id="TIGR03504">
    <property type="entry name" value="FimV_Cterm"/>
    <property type="match status" value="1"/>
</dbReference>
<dbReference type="InterPro" id="IPR020012">
    <property type="entry name" value="LysM_FimV"/>
</dbReference>
<feature type="compositionally biased region" description="Acidic residues" evidence="2">
    <location>
        <begin position="654"/>
        <end position="670"/>
    </location>
</feature>
<evidence type="ECO:0000313" key="7">
    <source>
        <dbReference type="Proteomes" id="UP000064201"/>
    </source>
</evidence>
<dbReference type="Proteomes" id="UP000064201">
    <property type="component" value="Chromosome"/>
</dbReference>
<feature type="transmembrane region" description="Helical" evidence="3">
    <location>
        <begin position="413"/>
        <end position="433"/>
    </location>
</feature>
<evidence type="ECO:0000259" key="5">
    <source>
        <dbReference type="Pfam" id="PF25800"/>
    </source>
</evidence>
<feature type="region of interest" description="Disordered" evidence="2">
    <location>
        <begin position="623"/>
        <end position="785"/>
    </location>
</feature>
<dbReference type="AlphaFoldDB" id="A0A0G3G5S0"/>
<dbReference type="InterPro" id="IPR038440">
    <property type="entry name" value="FimV_C_sf"/>
</dbReference>
<dbReference type="InterPro" id="IPR011990">
    <property type="entry name" value="TPR-like_helical_dom_sf"/>
</dbReference>
<evidence type="ECO:0000313" key="6">
    <source>
        <dbReference type="EMBL" id="AKJ94852.1"/>
    </source>
</evidence>
<feature type="region of interest" description="Disordered" evidence="2">
    <location>
        <begin position="205"/>
        <end position="305"/>
    </location>
</feature>
<evidence type="ECO:0000256" key="1">
    <source>
        <dbReference type="SAM" id="Coils"/>
    </source>
</evidence>
<dbReference type="PATRIC" id="fig|106634.4.peg.1123"/>
<feature type="compositionally biased region" description="Acidic residues" evidence="2">
    <location>
        <begin position="287"/>
        <end position="304"/>
    </location>
</feature>
<feature type="region of interest" description="Disordered" evidence="2">
    <location>
        <begin position="498"/>
        <end position="529"/>
    </location>
</feature>
<organism evidence="6 7">
    <name type="scientific">Thioalkalivibrio versutus</name>
    <dbReference type="NCBI Taxonomy" id="106634"/>
    <lineage>
        <taxon>Bacteria</taxon>
        <taxon>Pseudomonadati</taxon>
        <taxon>Pseudomonadota</taxon>
        <taxon>Gammaproteobacteria</taxon>
        <taxon>Chromatiales</taxon>
        <taxon>Ectothiorhodospiraceae</taxon>
        <taxon>Thioalkalivibrio</taxon>
    </lineage>
</organism>
<keyword evidence="3" id="KW-0812">Transmembrane</keyword>
<dbReference type="InterPro" id="IPR057840">
    <property type="entry name" value="FimV_N"/>
</dbReference>
<evidence type="ECO:0000256" key="4">
    <source>
        <dbReference type="SAM" id="SignalP"/>
    </source>
</evidence>
<gene>
    <name evidence="6" type="ORF">TVD_05495</name>
</gene>
<dbReference type="STRING" id="106634.TVD_05495"/>
<dbReference type="EMBL" id="CP011367">
    <property type="protein sequence ID" value="AKJ94852.1"/>
    <property type="molecule type" value="Genomic_DNA"/>
</dbReference>
<feature type="compositionally biased region" description="Basic and acidic residues" evidence="2">
    <location>
        <begin position="814"/>
        <end position="824"/>
    </location>
</feature>
<protein>
    <submittedName>
        <fullName evidence="6">Fimbrial protein FimV</fullName>
    </submittedName>
</protein>
<dbReference type="InterPro" id="IPR020011">
    <property type="entry name" value="FimV_C"/>
</dbReference>
<dbReference type="NCBIfam" id="TIGR03505">
    <property type="entry name" value="FimV_core"/>
    <property type="match status" value="1"/>
</dbReference>
<evidence type="ECO:0000256" key="2">
    <source>
        <dbReference type="SAM" id="MobiDB-lite"/>
    </source>
</evidence>
<feature type="coiled-coil region" evidence="1">
    <location>
        <begin position="337"/>
        <end position="399"/>
    </location>
</feature>